<keyword evidence="2" id="KW-1185">Reference proteome</keyword>
<accession>A0ABN9X7M7</accession>
<name>A0ABN9X7M7_9DINO</name>
<evidence type="ECO:0000313" key="1">
    <source>
        <dbReference type="EMBL" id="CAK0895308.1"/>
    </source>
</evidence>
<evidence type="ECO:0000313" key="2">
    <source>
        <dbReference type="Proteomes" id="UP001189429"/>
    </source>
</evidence>
<dbReference type="Proteomes" id="UP001189429">
    <property type="component" value="Unassembled WGS sequence"/>
</dbReference>
<organism evidence="1 2">
    <name type="scientific">Prorocentrum cordatum</name>
    <dbReference type="NCBI Taxonomy" id="2364126"/>
    <lineage>
        <taxon>Eukaryota</taxon>
        <taxon>Sar</taxon>
        <taxon>Alveolata</taxon>
        <taxon>Dinophyceae</taxon>
        <taxon>Prorocentrales</taxon>
        <taxon>Prorocentraceae</taxon>
        <taxon>Prorocentrum</taxon>
    </lineage>
</organism>
<feature type="non-terminal residue" evidence="1">
    <location>
        <position position="158"/>
    </location>
</feature>
<feature type="non-terminal residue" evidence="1">
    <location>
        <position position="1"/>
    </location>
</feature>
<dbReference type="EMBL" id="CAUYUJ010020019">
    <property type="protein sequence ID" value="CAK0895308.1"/>
    <property type="molecule type" value="Genomic_DNA"/>
</dbReference>
<sequence>AYYLYATGYKELDICLGKKLRTMQQGKGCQRHRGTQCKAISAAELRISRLLRDSDLTVMPLALADDGYISPDAHPIARQMTFDIQDLLTYDTAEPLDLLDWKGNAIALFTDPEIAEAFCGIDVGIVRAAYLPRAVAPPGASAELPSELAPSDEAELFV</sequence>
<comment type="caution">
    <text evidence="1">The sequence shown here is derived from an EMBL/GenBank/DDBJ whole genome shotgun (WGS) entry which is preliminary data.</text>
</comment>
<reference evidence="1" key="1">
    <citation type="submission" date="2023-10" db="EMBL/GenBank/DDBJ databases">
        <authorList>
            <person name="Chen Y."/>
            <person name="Shah S."/>
            <person name="Dougan E. K."/>
            <person name="Thang M."/>
            <person name="Chan C."/>
        </authorList>
    </citation>
    <scope>NUCLEOTIDE SEQUENCE [LARGE SCALE GENOMIC DNA]</scope>
</reference>
<proteinExistence type="predicted"/>
<protein>
    <submittedName>
        <fullName evidence="1">Uncharacterized protein</fullName>
    </submittedName>
</protein>
<gene>
    <name evidence="1" type="ORF">PCOR1329_LOCUS74089</name>
</gene>